<dbReference type="AlphaFoldDB" id="A0A840PJM9"/>
<keyword evidence="3" id="KW-0949">S-adenosyl-L-methionine</keyword>
<gene>
    <name evidence="4" type="ORF">HNP84_008869</name>
</gene>
<dbReference type="Gene3D" id="3.40.50.150">
    <property type="entry name" value="Vaccinia Virus protein VP39"/>
    <property type="match status" value="1"/>
</dbReference>
<dbReference type="NCBIfam" id="NF040568">
    <property type="entry name" value="SCO2525_fam"/>
    <property type="match status" value="1"/>
</dbReference>
<evidence type="ECO:0000256" key="2">
    <source>
        <dbReference type="ARBA" id="ARBA00022679"/>
    </source>
</evidence>
<dbReference type="PROSITE" id="PS51681">
    <property type="entry name" value="SAM_MT_NNMT_PNMT_TEMT"/>
    <property type="match status" value="1"/>
</dbReference>
<dbReference type="GO" id="GO:0008168">
    <property type="term" value="F:methyltransferase activity"/>
    <property type="evidence" value="ECO:0007669"/>
    <property type="project" value="UniProtKB-KW"/>
</dbReference>
<evidence type="ECO:0008006" key="6">
    <source>
        <dbReference type="Google" id="ProtNLM"/>
    </source>
</evidence>
<sequence length="254" mass="29130">MKVHHSGNVHLKDTANSEYPWDEFDPYLYFQHNYGILRPDDREIIERVGKFFSGITDIYGAEGVDVGTGPNLYPALALLPLCRTITMVEYSRSNVEWLEREVKRYSPSWEPFWEVLAEHRKYQEVGDPRAALARRAQVWKGSLFRLPPTRKWHVGTMFFVAESITGTQAEFVRALRAFMNALRPTAPFAIAFMENSTGYKVGEHFFPAVKVDAGIVESKLEPYTDTLHVHHIDSDGLLRDGYSGMILAYGRLRK</sequence>
<dbReference type="SUPFAM" id="SSF53335">
    <property type="entry name" value="S-adenosyl-L-methionine-dependent methyltransferases"/>
    <property type="match status" value="1"/>
</dbReference>
<dbReference type="InterPro" id="IPR029063">
    <property type="entry name" value="SAM-dependent_MTases_sf"/>
</dbReference>
<keyword evidence="5" id="KW-1185">Reference proteome</keyword>
<comment type="caution">
    <text evidence="4">The sequence shown here is derived from an EMBL/GenBank/DDBJ whole genome shotgun (WGS) entry which is preliminary data.</text>
</comment>
<protein>
    <recommendedName>
        <fullName evidence="6">Methyltransferase</fullName>
    </recommendedName>
</protein>
<evidence type="ECO:0000256" key="3">
    <source>
        <dbReference type="ARBA" id="ARBA00022691"/>
    </source>
</evidence>
<evidence type="ECO:0000313" key="5">
    <source>
        <dbReference type="Proteomes" id="UP000578449"/>
    </source>
</evidence>
<dbReference type="Pfam" id="PF01234">
    <property type="entry name" value="NNMT_PNMT_TEMT"/>
    <property type="match status" value="1"/>
</dbReference>
<proteinExistence type="predicted"/>
<keyword evidence="1" id="KW-0489">Methyltransferase</keyword>
<keyword evidence="2" id="KW-0808">Transferase</keyword>
<dbReference type="PANTHER" id="PTHR10867">
    <property type="entry name" value="NNMT/PNMT/TEMT FAMILY MEMBER"/>
    <property type="match status" value="1"/>
</dbReference>
<evidence type="ECO:0000256" key="1">
    <source>
        <dbReference type="ARBA" id="ARBA00022603"/>
    </source>
</evidence>
<dbReference type="RefSeq" id="WP_185055946.1">
    <property type="nucleotide sequence ID" value="NZ_BAABIX010000016.1"/>
</dbReference>
<accession>A0A840PJM9</accession>
<reference evidence="4 5" key="1">
    <citation type="submission" date="2020-08" db="EMBL/GenBank/DDBJ databases">
        <title>Genomic Encyclopedia of Type Strains, Phase IV (KMG-IV): sequencing the most valuable type-strain genomes for metagenomic binning, comparative biology and taxonomic classification.</title>
        <authorList>
            <person name="Goeker M."/>
        </authorList>
    </citation>
    <scope>NUCLEOTIDE SEQUENCE [LARGE SCALE GENOMIC DNA]</scope>
    <source>
        <strain evidence="4 5">DSM 45615</strain>
    </source>
</reference>
<dbReference type="Proteomes" id="UP000578449">
    <property type="component" value="Unassembled WGS sequence"/>
</dbReference>
<evidence type="ECO:0000313" key="4">
    <source>
        <dbReference type="EMBL" id="MBB5139106.1"/>
    </source>
</evidence>
<dbReference type="EMBL" id="JACHGN010000027">
    <property type="protein sequence ID" value="MBB5139106.1"/>
    <property type="molecule type" value="Genomic_DNA"/>
</dbReference>
<organism evidence="4 5">
    <name type="scientific">Thermocatellispora tengchongensis</name>
    <dbReference type="NCBI Taxonomy" id="1073253"/>
    <lineage>
        <taxon>Bacteria</taxon>
        <taxon>Bacillati</taxon>
        <taxon>Actinomycetota</taxon>
        <taxon>Actinomycetes</taxon>
        <taxon>Streptosporangiales</taxon>
        <taxon>Streptosporangiaceae</taxon>
        <taxon>Thermocatellispora</taxon>
    </lineage>
</organism>
<name>A0A840PJM9_9ACTN</name>
<dbReference type="PANTHER" id="PTHR10867:SF17">
    <property type="entry name" value="NICOTINAMIDE N-METHYLTRANSFERASE"/>
    <property type="match status" value="1"/>
</dbReference>
<dbReference type="InterPro" id="IPR000940">
    <property type="entry name" value="NNMT_TEMT_trans"/>
</dbReference>
<dbReference type="GO" id="GO:0032259">
    <property type="term" value="P:methylation"/>
    <property type="evidence" value="ECO:0007669"/>
    <property type="project" value="UniProtKB-KW"/>
</dbReference>